<gene>
    <name evidence="3" type="ORF">NMK71_09525</name>
</gene>
<dbReference type="PANTHER" id="PTHR33619">
    <property type="entry name" value="POLYSACCHARIDE EXPORT PROTEIN GFCE-RELATED"/>
    <property type="match status" value="1"/>
</dbReference>
<dbReference type="AlphaFoldDB" id="A0A9X4N0R3"/>
<dbReference type="Gene3D" id="3.30.1950.10">
    <property type="entry name" value="wza like domain"/>
    <property type="match status" value="1"/>
</dbReference>
<dbReference type="Pfam" id="PF02563">
    <property type="entry name" value="Poly_export"/>
    <property type="match status" value="1"/>
</dbReference>
<dbReference type="PANTHER" id="PTHR33619:SF3">
    <property type="entry name" value="POLYSACCHARIDE EXPORT PROTEIN GFCE-RELATED"/>
    <property type="match status" value="1"/>
</dbReference>
<dbReference type="RefSeq" id="WP_304421011.1">
    <property type="nucleotide sequence ID" value="NZ_JANCMU010000006.1"/>
</dbReference>
<sequence>MNRIIFLILLISLVSSCRTQKDVLYFQNIDQVINNSPEVYEEPRIQTGDALSIIVSTFNKELAEPFNLTISSGGSAIATNSKSPTAYIVSQDGYVQIPTLGQVKVEGKTRQELSTYLEGKISTYVENPIVNVRFLNYRVTMLGEFSSPGVYEAESDKFSIMEAIAQAGDMSLYSIRDSVMLIRTEEGVRTHTFINLKDANLINSPYYYLKQNDIIYAMPTKSKAIEFNSRPIRDGLTVLGFFLTIYALFK</sequence>
<dbReference type="GO" id="GO:0015159">
    <property type="term" value="F:polysaccharide transmembrane transporter activity"/>
    <property type="evidence" value="ECO:0007669"/>
    <property type="project" value="InterPro"/>
</dbReference>
<feature type="domain" description="Polysaccharide export protein N-terminal" evidence="2">
    <location>
        <begin position="41"/>
        <end position="134"/>
    </location>
</feature>
<comment type="caution">
    <text evidence="3">The sequence shown here is derived from an EMBL/GenBank/DDBJ whole genome shotgun (WGS) entry which is preliminary data.</text>
</comment>
<evidence type="ECO:0000259" key="2">
    <source>
        <dbReference type="Pfam" id="PF02563"/>
    </source>
</evidence>
<organism evidence="3 4">
    <name type="scientific">Profundicola chukchiensis</name>
    <dbReference type="NCBI Taxonomy" id="2961959"/>
    <lineage>
        <taxon>Bacteria</taxon>
        <taxon>Pseudomonadati</taxon>
        <taxon>Bacteroidota</taxon>
        <taxon>Flavobacteriia</taxon>
        <taxon>Flavobacteriales</taxon>
        <taxon>Weeksellaceae</taxon>
        <taxon>Profundicola</taxon>
    </lineage>
</organism>
<accession>A0A9X4N0R3</accession>
<protein>
    <submittedName>
        <fullName evidence="3">Polysaccharide biosynthesis/export family protein</fullName>
    </submittedName>
</protein>
<evidence type="ECO:0000313" key="3">
    <source>
        <dbReference type="EMBL" id="MDG4946655.1"/>
    </source>
</evidence>
<dbReference type="InterPro" id="IPR003715">
    <property type="entry name" value="Poly_export_N"/>
</dbReference>
<keyword evidence="1" id="KW-0732">Signal</keyword>
<dbReference type="EMBL" id="JANCMU010000006">
    <property type="protein sequence ID" value="MDG4946655.1"/>
    <property type="molecule type" value="Genomic_DNA"/>
</dbReference>
<dbReference type="Proteomes" id="UP001152599">
    <property type="component" value="Unassembled WGS sequence"/>
</dbReference>
<proteinExistence type="predicted"/>
<dbReference type="PROSITE" id="PS51257">
    <property type="entry name" value="PROKAR_LIPOPROTEIN"/>
    <property type="match status" value="1"/>
</dbReference>
<reference evidence="3" key="1">
    <citation type="submission" date="2022-07" db="EMBL/GenBank/DDBJ databases">
        <title>Description and genome-wide analysis of Profundicola chukchiensis gen. nov., sp. nov., marine bacteria isolated from bottom sediments of the Chukchi Sea.</title>
        <authorList>
            <person name="Romanenko L."/>
            <person name="Otstavnykh N."/>
            <person name="Kurilenko V."/>
            <person name="Eremeev V."/>
            <person name="Velansky P."/>
            <person name="Mikhailov V."/>
            <person name="Isaeva M."/>
        </authorList>
    </citation>
    <scope>NUCLEOTIDE SEQUENCE</scope>
    <source>
        <strain evidence="3">KMM 9713</strain>
    </source>
</reference>
<keyword evidence="4" id="KW-1185">Reference proteome</keyword>
<dbReference type="InterPro" id="IPR049712">
    <property type="entry name" value="Poly_export"/>
</dbReference>
<evidence type="ECO:0000256" key="1">
    <source>
        <dbReference type="ARBA" id="ARBA00022729"/>
    </source>
</evidence>
<evidence type="ECO:0000313" key="4">
    <source>
        <dbReference type="Proteomes" id="UP001152599"/>
    </source>
</evidence>
<name>A0A9X4N0R3_9FLAO</name>